<dbReference type="Proteomes" id="UP000030960">
    <property type="component" value="Unassembled WGS sequence"/>
</dbReference>
<proteinExistence type="predicted"/>
<dbReference type="AlphaFoldDB" id="A0A0B3SHC0"/>
<evidence type="ECO:0000313" key="2">
    <source>
        <dbReference type="EMBL" id="KHQ49944.1"/>
    </source>
</evidence>
<dbReference type="Pfam" id="PF01507">
    <property type="entry name" value="PAPS_reduct"/>
    <property type="match status" value="1"/>
</dbReference>
<dbReference type="Gene3D" id="3.40.50.620">
    <property type="entry name" value="HUPs"/>
    <property type="match status" value="1"/>
</dbReference>
<comment type="caution">
    <text evidence="2">The sequence shown here is derived from an EMBL/GenBank/DDBJ whole genome shotgun (WGS) entry which is preliminary data.</text>
</comment>
<dbReference type="OrthoDB" id="7574889at2"/>
<evidence type="ECO:0000313" key="3">
    <source>
        <dbReference type="Proteomes" id="UP000030960"/>
    </source>
</evidence>
<dbReference type="GO" id="GO:0003824">
    <property type="term" value="F:catalytic activity"/>
    <property type="evidence" value="ECO:0007669"/>
    <property type="project" value="InterPro"/>
</dbReference>
<dbReference type="RefSeq" id="WP_043146864.1">
    <property type="nucleotide sequence ID" value="NZ_JSUQ01000035.1"/>
</dbReference>
<name>A0A0B3SHC0_9RHOB</name>
<evidence type="ECO:0000259" key="1">
    <source>
        <dbReference type="Pfam" id="PF01507"/>
    </source>
</evidence>
<reference evidence="2 3" key="1">
    <citation type="submission" date="2014-10" db="EMBL/GenBank/DDBJ databases">
        <title>Genome sequence of Ponticoccus sp. strain UMTAT08 isolated from clonal culture of toxic dinoflagellate Alexandrium tamiyavanichii.</title>
        <authorList>
            <person name="Gan H.Y."/>
            <person name="Muhd D.-D."/>
            <person name="Mohd Noor M.E."/>
            <person name="Yeong Y.S."/>
            <person name="Usup G."/>
        </authorList>
    </citation>
    <scope>NUCLEOTIDE SEQUENCE [LARGE SCALE GENOMIC DNA]</scope>
    <source>
        <strain evidence="2 3">UMTAT08</strain>
    </source>
</reference>
<dbReference type="EMBL" id="JSUQ01000035">
    <property type="protein sequence ID" value="KHQ49944.1"/>
    <property type="molecule type" value="Genomic_DNA"/>
</dbReference>
<accession>A0A0B3SHC0</accession>
<protein>
    <submittedName>
        <fullName evidence="2">Phosphoadenosine phosphosulfate reductase</fullName>
    </submittedName>
</protein>
<dbReference type="InterPro" id="IPR002500">
    <property type="entry name" value="PAPS_reduct_dom"/>
</dbReference>
<dbReference type="InterPro" id="IPR014729">
    <property type="entry name" value="Rossmann-like_a/b/a_fold"/>
</dbReference>
<dbReference type="SUPFAM" id="SSF52402">
    <property type="entry name" value="Adenine nucleotide alpha hydrolases-like"/>
    <property type="match status" value="1"/>
</dbReference>
<sequence length="250" mass="27967">MRIPADITDMIERGALVAINHSGGKDSQAMTIRLVEAGIPHDQLLIVHATLGEVEWPGTISHIRKTTFGLPLVIARPRRSFFEMVRARGMFPSPRYRQCTSDQKRGPIERELRRYLAANPRFAGRIVSAMGMRAEESAARRIRPVVSRNARGSVAGRTWIDWLPIHGLTRREVFHTIAAAGQEPHWAYGRGMSRLSCSFCIMSSLADLQCAARLRPDLLSTYIALEDEIGHTLRSDGTSLRETLDRLEAA</sequence>
<dbReference type="PATRIC" id="fig|1515334.3.peg.5521"/>
<keyword evidence="3" id="KW-1185">Reference proteome</keyword>
<gene>
    <name evidence="2" type="ORF">OA50_05521</name>
</gene>
<feature type="domain" description="Phosphoadenosine phosphosulphate reductase" evidence="1">
    <location>
        <begin position="18"/>
        <end position="200"/>
    </location>
</feature>
<organism evidence="2 3">
    <name type="scientific">Mameliella alba</name>
    <dbReference type="NCBI Taxonomy" id="561184"/>
    <lineage>
        <taxon>Bacteria</taxon>
        <taxon>Pseudomonadati</taxon>
        <taxon>Pseudomonadota</taxon>
        <taxon>Alphaproteobacteria</taxon>
        <taxon>Rhodobacterales</taxon>
        <taxon>Roseobacteraceae</taxon>
        <taxon>Mameliella</taxon>
    </lineage>
</organism>